<reference evidence="1 2" key="1">
    <citation type="submission" date="2019-08" db="EMBL/GenBank/DDBJ databases">
        <title>Complete genome sequence of Candidatus Uab amorphum.</title>
        <authorList>
            <person name="Shiratori T."/>
            <person name="Suzuki S."/>
            <person name="Kakizawa Y."/>
            <person name="Ishida K."/>
        </authorList>
    </citation>
    <scope>NUCLEOTIDE SEQUENCE [LARGE SCALE GENOMIC DNA]</scope>
    <source>
        <strain evidence="1 2">SRT547</strain>
    </source>
</reference>
<protein>
    <recommendedName>
        <fullName evidence="3">Enoyl-CoA hydratase</fullName>
    </recommendedName>
</protein>
<sequence>MFEMIKYNKDNGIATITLNRPAKFNTLRSY</sequence>
<keyword evidence="2" id="KW-1185">Reference proteome</keyword>
<name>A0A5S9IM28_UABAM</name>
<dbReference type="EMBL" id="AP019860">
    <property type="protein sequence ID" value="BBM84403.1"/>
    <property type="molecule type" value="Genomic_DNA"/>
</dbReference>
<gene>
    <name evidence="1" type="ORF">UABAM_02762</name>
</gene>
<proteinExistence type="predicted"/>
<evidence type="ECO:0008006" key="3">
    <source>
        <dbReference type="Google" id="ProtNLM"/>
    </source>
</evidence>
<dbReference type="InterPro" id="IPR029045">
    <property type="entry name" value="ClpP/crotonase-like_dom_sf"/>
</dbReference>
<dbReference type="Proteomes" id="UP000326354">
    <property type="component" value="Chromosome"/>
</dbReference>
<dbReference type="KEGG" id="uam:UABAM_02762"/>
<evidence type="ECO:0000313" key="1">
    <source>
        <dbReference type="EMBL" id="BBM84403.1"/>
    </source>
</evidence>
<dbReference type="AlphaFoldDB" id="A0A5S9IM28"/>
<dbReference type="Gene3D" id="3.90.226.10">
    <property type="entry name" value="2-enoyl-CoA Hydratase, Chain A, domain 1"/>
    <property type="match status" value="1"/>
</dbReference>
<evidence type="ECO:0000313" key="2">
    <source>
        <dbReference type="Proteomes" id="UP000326354"/>
    </source>
</evidence>
<dbReference type="SUPFAM" id="SSF52096">
    <property type="entry name" value="ClpP/crotonase"/>
    <property type="match status" value="1"/>
</dbReference>
<accession>A0A5S9IM28</accession>
<organism evidence="1 2">
    <name type="scientific">Uabimicrobium amorphum</name>
    <dbReference type="NCBI Taxonomy" id="2596890"/>
    <lineage>
        <taxon>Bacteria</taxon>
        <taxon>Pseudomonadati</taxon>
        <taxon>Planctomycetota</taxon>
        <taxon>Candidatus Uabimicrobiia</taxon>
        <taxon>Candidatus Uabimicrobiales</taxon>
        <taxon>Candidatus Uabimicrobiaceae</taxon>
        <taxon>Candidatus Uabimicrobium</taxon>
    </lineage>
</organism>